<dbReference type="Gene3D" id="3.20.20.140">
    <property type="entry name" value="Metal-dependent hydrolases"/>
    <property type="match status" value="2"/>
</dbReference>
<accession>A0A318ZBK3</accession>
<sequence>MQYSSQDDGCMNADREGFLINRRRTSSHVIIIWRRHARNIFGILITSLLSIQQHQSRTTAEYTPVVALHEDTTCVTMATKGGLLGFAGPAAPKPARPPRRRFLRRWRRSIGGWAVIATLLLLSRWSPADVLTPTTSAATKREFYGGLQKCHDGYDHSPHEAAVSARRQNPRWNPVSGQKAAIIIQNATLFDGELTLRDRVDVVFDAGVIRSVLPTALHSPFPVNAQVIDVQGAFVTPGLVDMHSHHLLLSFPQLPATKDVNESPLLGPLTSFVRGVDGFNPDDPAIRIIASGGVTSSLIPPGSANVIGGEAYLVKNLPRPGPDSEPVIEELLLDHGIPDAQRQRYLKMACGENPRRFYGHTRLGLAWLLREELNKARELHEQQSEWCSAAFRIEKTRFGQSQQIATFVQQHGKRPEEFKLDTLVALLRGELNLNVHCYTPDDLERMLAVLHEFDIHPRAFHHALSAWQVPEFLKHLEENITIATFADNGLYKAEAYESNLRGPKILDDHGLRVALKSDHTGEGNYAKYLLDQAATAHSFGLSEAKALQAVTSIPARSIQQDHRIGYTRPGYDADLVIWDDHPLQVGATPIEVFIDGRAVLKPNGLPEIPNQGYPRHAPAVRPSVIGDEGEHICNQVRDKSRAQILFTGIQQVLLPATGYSTPNHEETSILFENGQITCLDSKSACLAHASHETLTQITLQNGYITPGLVAFGNKLGIEDIASEPSTGDGKDVKGATDPLNERKSVSFAKYGVHLHGRAFSRAQVGGVTKAVTPPLSAGIVQGVSVGVRTHEHASILDGGLWKDEVALHFTVGQGARNDDTPTVSSGIERLRQVLEQGEKESAGVYARAANGSLPVVVHAFHQDDIAQLVRIKQDFRAVNLVLYGGHGAPLVARHLAEESIPVILTGNRGAPDHWEKKDIPVGPPLTDSAAKTLLDAGVQLGLAIVGDSGVHALAQHARAAGKQAGLTEREAIALVSTNIEEILGLQKGTEREHYVGDFVVWEGNPLAGEGSVVVSVLEGGEVADCWPDRVGAVL</sequence>
<dbReference type="EMBL" id="KZ821275">
    <property type="protein sequence ID" value="PYH40850.1"/>
    <property type="molecule type" value="Genomic_DNA"/>
</dbReference>
<protein>
    <submittedName>
        <fullName evidence="2">Amidohydrolase</fullName>
    </submittedName>
</protein>
<proteinExistence type="predicted"/>
<dbReference type="SUPFAM" id="SSF51556">
    <property type="entry name" value="Metallo-dependent hydrolases"/>
    <property type="match status" value="2"/>
</dbReference>
<keyword evidence="2" id="KW-0378">Hydrolase</keyword>
<dbReference type="PANTHER" id="PTHR43135">
    <property type="entry name" value="ALPHA-D-RIBOSE 1-METHYLPHOSPHONATE 5-TRIPHOSPHATE DIPHOSPHATASE"/>
    <property type="match status" value="1"/>
</dbReference>
<dbReference type="RefSeq" id="XP_025426832.1">
    <property type="nucleotide sequence ID" value="XM_025578828.1"/>
</dbReference>
<reference evidence="2 3" key="1">
    <citation type="submission" date="2016-12" db="EMBL/GenBank/DDBJ databases">
        <title>The genomes of Aspergillus section Nigri reveals drivers in fungal speciation.</title>
        <authorList>
            <consortium name="DOE Joint Genome Institute"/>
            <person name="Vesth T.C."/>
            <person name="Nybo J."/>
            <person name="Theobald S."/>
            <person name="Brandl J."/>
            <person name="Frisvad J.C."/>
            <person name="Nielsen K.F."/>
            <person name="Lyhne E.K."/>
            <person name="Kogle M.E."/>
            <person name="Kuo A."/>
            <person name="Riley R."/>
            <person name="Clum A."/>
            <person name="Nolan M."/>
            <person name="Lipzen A."/>
            <person name="Salamov A."/>
            <person name="Henrissat B."/>
            <person name="Wiebenga A."/>
            <person name="De Vries R.P."/>
            <person name="Grigoriev I.V."/>
            <person name="Mortensen U.H."/>
            <person name="Andersen M.R."/>
            <person name="Baker S.E."/>
        </authorList>
    </citation>
    <scope>NUCLEOTIDE SEQUENCE [LARGE SCALE GENOMIC DNA]</scope>
    <source>
        <strain evidence="2 3">JOP 1030-1</strain>
    </source>
</reference>
<evidence type="ECO:0000313" key="2">
    <source>
        <dbReference type="EMBL" id="PYH40850.1"/>
    </source>
</evidence>
<dbReference type="InterPro" id="IPR006680">
    <property type="entry name" value="Amidohydro-rel"/>
</dbReference>
<keyword evidence="3" id="KW-1185">Reference proteome</keyword>
<dbReference type="GO" id="GO:0016810">
    <property type="term" value="F:hydrolase activity, acting on carbon-nitrogen (but not peptide) bonds"/>
    <property type="evidence" value="ECO:0007669"/>
    <property type="project" value="InterPro"/>
</dbReference>
<dbReference type="InterPro" id="IPR051781">
    <property type="entry name" value="Metallo-dep_Hydrolase"/>
</dbReference>
<dbReference type="OrthoDB" id="10258955at2759"/>
<feature type="domain" description="Amidohydrolase-related" evidence="1">
    <location>
        <begin position="504"/>
        <end position="599"/>
    </location>
</feature>
<dbReference type="InterPro" id="IPR011059">
    <property type="entry name" value="Metal-dep_hydrolase_composite"/>
</dbReference>
<evidence type="ECO:0000259" key="1">
    <source>
        <dbReference type="Pfam" id="PF01979"/>
    </source>
</evidence>
<dbReference type="AlphaFoldDB" id="A0A318ZBK3"/>
<evidence type="ECO:0000313" key="3">
    <source>
        <dbReference type="Proteomes" id="UP000248349"/>
    </source>
</evidence>
<dbReference type="Pfam" id="PF01979">
    <property type="entry name" value="Amidohydro_1"/>
    <property type="match status" value="1"/>
</dbReference>
<dbReference type="GeneID" id="37080057"/>
<gene>
    <name evidence="2" type="ORF">BP01DRAFT_408789</name>
</gene>
<dbReference type="InterPro" id="IPR032466">
    <property type="entry name" value="Metal_Hydrolase"/>
</dbReference>
<dbReference type="SUPFAM" id="SSF51338">
    <property type="entry name" value="Composite domain of metallo-dependent hydrolases"/>
    <property type="match status" value="1"/>
</dbReference>
<dbReference type="Proteomes" id="UP000248349">
    <property type="component" value="Unassembled WGS sequence"/>
</dbReference>
<organism evidence="2 3">
    <name type="scientific">Aspergillus saccharolyticus JOP 1030-1</name>
    <dbReference type="NCBI Taxonomy" id="1450539"/>
    <lineage>
        <taxon>Eukaryota</taxon>
        <taxon>Fungi</taxon>
        <taxon>Dikarya</taxon>
        <taxon>Ascomycota</taxon>
        <taxon>Pezizomycotina</taxon>
        <taxon>Eurotiomycetes</taxon>
        <taxon>Eurotiomycetidae</taxon>
        <taxon>Eurotiales</taxon>
        <taxon>Aspergillaceae</taxon>
        <taxon>Aspergillus</taxon>
        <taxon>Aspergillus subgen. Circumdati</taxon>
    </lineage>
</organism>
<dbReference type="PANTHER" id="PTHR43135:SF3">
    <property type="entry name" value="ALPHA-D-RIBOSE 1-METHYLPHOSPHONATE 5-TRIPHOSPHATE DIPHOSPHATASE"/>
    <property type="match status" value="1"/>
</dbReference>
<dbReference type="STRING" id="1450539.A0A318ZBK3"/>
<name>A0A318ZBK3_9EURO</name>